<dbReference type="Pfam" id="PF07833">
    <property type="entry name" value="Cu_amine_oxidN1"/>
    <property type="match status" value="1"/>
</dbReference>
<dbReference type="RefSeq" id="WP_209864427.1">
    <property type="nucleotide sequence ID" value="NZ_JAGGLD010000006.1"/>
</dbReference>
<organism evidence="3 4">
    <name type="scientific">Paenibacillus shirakamiensis</name>
    <dbReference type="NCBI Taxonomy" id="1265935"/>
    <lineage>
        <taxon>Bacteria</taxon>
        <taxon>Bacillati</taxon>
        <taxon>Bacillota</taxon>
        <taxon>Bacilli</taxon>
        <taxon>Bacillales</taxon>
        <taxon>Paenibacillaceae</taxon>
        <taxon>Paenibacillus</taxon>
    </lineage>
</organism>
<comment type="caution">
    <text evidence="3">The sequence shown here is derived from an EMBL/GenBank/DDBJ whole genome shotgun (WGS) entry which is preliminary data.</text>
</comment>
<feature type="domain" description="Copper amine oxidase-like N-terminal" evidence="2">
    <location>
        <begin position="32"/>
        <end position="139"/>
    </location>
</feature>
<name>A0ABS4JK23_9BACL</name>
<evidence type="ECO:0000259" key="2">
    <source>
        <dbReference type="Pfam" id="PF07833"/>
    </source>
</evidence>
<keyword evidence="4" id="KW-1185">Reference proteome</keyword>
<dbReference type="Gene3D" id="3.30.457.10">
    <property type="entry name" value="Copper amine oxidase-like, N-terminal domain"/>
    <property type="match status" value="1"/>
</dbReference>
<sequence>MKRLLTVLTVMILSFTLVLPAQAASKPIQVYMDGTKLTFPSGAPFTQSGTTLVPFRTIFEKLGLSVDWNAKTKVVTGKKSGLTIQLTIGSNRATVNGVIKKLTIAPTTVKGSTYVPLRFVGEASGAEVQWNGATSTINIYSPVNTVQLEKEASTLIHSAVGYLNDRNGPQFLKLLSKKSFISSNEDFDAYLEEYHYKLTIEELSLVSYDRASKTAVVETTEYGTWDKSGAYNPDIRDHNTYTLVREGSVLKLQIIDNEYSDNVISKNTLANKVNVPATEETALLGQLNSYYKALNEEKVEESAALYADADPDFKENLEKFFSDNNFRFTSEKAQIIYYSNNEAAIYNVETTKDLDDKTYQSKDEDITVFKKNAAGTWLISDVYTLYND</sequence>
<dbReference type="SUPFAM" id="SSF55383">
    <property type="entry name" value="Copper amine oxidase, domain N"/>
    <property type="match status" value="1"/>
</dbReference>
<evidence type="ECO:0000256" key="1">
    <source>
        <dbReference type="SAM" id="SignalP"/>
    </source>
</evidence>
<dbReference type="InterPro" id="IPR036582">
    <property type="entry name" value="Mao_N_sf"/>
</dbReference>
<keyword evidence="1" id="KW-0732">Signal</keyword>
<evidence type="ECO:0000313" key="4">
    <source>
        <dbReference type="Proteomes" id="UP001519288"/>
    </source>
</evidence>
<reference evidence="3 4" key="1">
    <citation type="submission" date="2021-03" db="EMBL/GenBank/DDBJ databases">
        <title>Genomic Encyclopedia of Type Strains, Phase IV (KMG-IV): sequencing the most valuable type-strain genomes for metagenomic binning, comparative biology and taxonomic classification.</title>
        <authorList>
            <person name="Goeker M."/>
        </authorList>
    </citation>
    <scope>NUCLEOTIDE SEQUENCE [LARGE SCALE GENOMIC DNA]</scope>
    <source>
        <strain evidence="3 4">DSM 26806</strain>
    </source>
</reference>
<dbReference type="EMBL" id="JAGGLD010000006">
    <property type="protein sequence ID" value="MBP2002038.1"/>
    <property type="molecule type" value="Genomic_DNA"/>
</dbReference>
<gene>
    <name evidence="3" type="ORF">J2Z69_003095</name>
</gene>
<feature type="chain" id="PRO_5045797822" description="Copper amine oxidase-like N-terminal domain-containing protein" evidence="1">
    <location>
        <begin position="24"/>
        <end position="388"/>
    </location>
</feature>
<accession>A0ABS4JK23</accession>
<protein>
    <recommendedName>
        <fullName evidence="2">Copper amine oxidase-like N-terminal domain-containing protein</fullName>
    </recommendedName>
</protein>
<dbReference type="Proteomes" id="UP001519288">
    <property type="component" value="Unassembled WGS sequence"/>
</dbReference>
<evidence type="ECO:0000313" key="3">
    <source>
        <dbReference type="EMBL" id="MBP2002038.1"/>
    </source>
</evidence>
<proteinExistence type="predicted"/>
<feature type="signal peptide" evidence="1">
    <location>
        <begin position="1"/>
        <end position="23"/>
    </location>
</feature>
<dbReference type="InterPro" id="IPR012854">
    <property type="entry name" value="Cu_amine_oxidase-like_N"/>
</dbReference>